<sequence length="110" mass="12307">MTIDDISALKQAHALLKGRHLAEFIPTGKGISACYFNAVQAARRIYSENIGAFVPLFAKHEYGLNSTYFLADGIPVYFYDLKTRKPDTALPPARCYRIHLTTEDKKGEAI</sequence>
<accession>A0A8S5VPI7</accession>
<evidence type="ECO:0000313" key="1">
    <source>
        <dbReference type="EMBL" id="DAG94393.1"/>
    </source>
</evidence>
<proteinExistence type="predicted"/>
<name>A0A8S5VPI7_9CAUD</name>
<organism evidence="1">
    <name type="scientific">Ackermannviridae sp</name>
    <dbReference type="NCBI Taxonomy" id="2831612"/>
    <lineage>
        <taxon>Viruses</taxon>
        <taxon>Duplodnaviria</taxon>
        <taxon>Heunggongvirae</taxon>
        <taxon>Uroviricota</taxon>
        <taxon>Caudoviricetes</taxon>
        <taxon>Pantevenvirales</taxon>
        <taxon>Ackermannviridae</taxon>
    </lineage>
</organism>
<protein>
    <submittedName>
        <fullName evidence="1">Uncharacterized protein</fullName>
    </submittedName>
</protein>
<dbReference type="EMBL" id="BK035339">
    <property type="protein sequence ID" value="DAG94393.1"/>
    <property type="molecule type" value="Genomic_DNA"/>
</dbReference>
<reference evidence="1" key="1">
    <citation type="journal article" date="2021" name="Proc. Natl. Acad. Sci. U.S.A.">
        <title>A Catalog of Tens of Thousands of Viruses from Human Metagenomes Reveals Hidden Associations with Chronic Diseases.</title>
        <authorList>
            <person name="Tisza M.J."/>
            <person name="Buck C.B."/>
        </authorList>
    </citation>
    <scope>NUCLEOTIDE SEQUENCE</scope>
    <source>
        <strain evidence="1">Ctg2R45</strain>
    </source>
</reference>